<reference evidence="1" key="1">
    <citation type="submission" date="2021-06" db="EMBL/GenBank/DDBJ databases">
        <authorList>
            <person name="Kallberg Y."/>
            <person name="Tangrot J."/>
            <person name="Rosling A."/>
        </authorList>
    </citation>
    <scope>NUCLEOTIDE SEQUENCE</scope>
    <source>
        <strain evidence="1">CL551</strain>
    </source>
</reference>
<name>A0A9N9B8H3_9GLOM</name>
<dbReference type="Proteomes" id="UP000789342">
    <property type="component" value="Unassembled WGS sequence"/>
</dbReference>
<dbReference type="EMBL" id="CAJVPV010003657">
    <property type="protein sequence ID" value="CAG8556922.1"/>
    <property type="molecule type" value="Genomic_DNA"/>
</dbReference>
<gene>
    <name evidence="1" type="ORF">AMORRO_LOCUS5834</name>
</gene>
<keyword evidence="2" id="KW-1185">Reference proteome</keyword>
<organism evidence="1 2">
    <name type="scientific">Acaulospora morrowiae</name>
    <dbReference type="NCBI Taxonomy" id="94023"/>
    <lineage>
        <taxon>Eukaryota</taxon>
        <taxon>Fungi</taxon>
        <taxon>Fungi incertae sedis</taxon>
        <taxon>Mucoromycota</taxon>
        <taxon>Glomeromycotina</taxon>
        <taxon>Glomeromycetes</taxon>
        <taxon>Diversisporales</taxon>
        <taxon>Acaulosporaceae</taxon>
        <taxon>Acaulospora</taxon>
    </lineage>
</organism>
<dbReference type="AlphaFoldDB" id="A0A9N9B8H3"/>
<protein>
    <submittedName>
        <fullName evidence="1">18236_t:CDS:1</fullName>
    </submittedName>
</protein>
<comment type="caution">
    <text evidence="1">The sequence shown here is derived from an EMBL/GenBank/DDBJ whole genome shotgun (WGS) entry which is preliminary data.</text>
</comment>
<evidence type="ECO:0000313" key="1">
    <source>
        <dbReference type="EMBL" id="CAG8556922.1"/>
    </source>
</evidence>
<evidence type="ECO:0000313" key="2">
    <source>
        <dbReference type="Proteomes" id="UP000789342"/>
    </source>
</evidence>
<proteinExistence type="predicted"/>
<accession>A0A9N9B8H3</accession>
<sequence length="96" mass="11099">MENYREIFSNPLDFPTNKMHINDGELPSVTNKISVTLRLNVQRHDTGWQSIFQKGGTNYIRTPSLWLRPNTGKLHPNSRQIIILIVELKKSSLILN</sequence>
<dbReference type="OrthoDB" id="2324354at2759"/>